<evidence type="ECO:0000259" key="3">
    <source>
        <dbReference type="PROSITE" id="PS51352"/>
    </source>
</evidence>
<dbReference type="SUPFAM" id="SSF52833">
    <property type="entry name" value="Thioredoxin-like"/>
    <property type="match status" value="1"/>
</dbReference>
<dbReference type="OrthoDB" id="19690at2759"/>
<evidence type="ECO:0000313" key="4">
    <source>
        <dbReference type="EMBL" id="PIA14971.1"/>
    </source>
</evidence>
<keyword evidence="1" id="KW-1015">Disulfide bond</keyword>
<dbReference type="EMBL" id="KZ303511">
    <property type="protein sequence ID" value="PIA14971.1"/>
    <property type="molecule type" value="Genomic_DNA"/>
</dbReference>
<dbReference type="InterPro" id="IPR013766">
    <property type="entry name" value="Thioredoxin_domain"/>
</dbReference>
<dbReference type="Gene3D" id="3.40.30.10">
    <property type="entry name" value="Glutaredoxin"/>
    <property type="match status" value="1"/>
</dbReference>
<evidence type="ECO:0000256" key="1">
    <source>
        <dbReference type="ARBA" id="ARBA00023157"/>
    </source>
</evidence>
<proteinExistence type="predicted"/>
<keyword evidence="5" id="KW-1185">Reference proteome</keyword>
<reference evidence="4 5" key="1">
    <citation type="journal article" date="2015" name="Genome Biol. Evol.">
        <title>Phylogenomic analyses indicate that early fungi evolved digesting cell walls of algal ancestors of land plants.</title>
        <authorList>
            <person name="Chang Y."/>
            <person name="Wang S."/>
            <person name="Sekimoto S."/>
            <person name="Aerts A.L."/>
            <person name="Choi C."/>
            <person name="Clum A."/>
            <person name="LaButti K.M."/>
            <person name="Lindquist E.A."/>
            <person name="Yee Ngan C."/>
            <person name="Ohm R.A."/>
            <person name="Salamov A.A."/>
            <person name="Grigoriev I.V."/>
            <person name="Spatafora J.W."/>
            <person name="Berbee M.L."/>
        </authorList>
    </citation>
    <scope>NUCLEOTIDE SEQUENCE [LARGE SCALE GENOMIC DNA]</scope>
    <source>
        <strain evidence="4 5">NRRL 1564</strain>
    </source>
</reference>
<sequence length="150" mass="16374">MSKPAETAKQTNFIELKSEKQFKEILENHKFIAIDFTATWCGPCKLIGPEFEKLSKSHPSVLFVKIDVDTYSKIAQEYEVRAMPTFVFLEVNKTPKAKPEVLVGANKVKLQAAVVELSKKAALAAASTDKAAAPAEDKPAAAEDKPAPTI</sequence>
<name>A0A2G5B7J4_COERN</name>
<organism evidence="4 5">
    <name type="scientific">Coemansia reversa (strain ATCC 12441 / NRRL 1564)</name>
    <dbReference type="NCBI Taxonomy" id="763665"/>
    <lineage>
        <taxon>Eukaryota</taxon>
        <taxon>Fungi</taxon>
        <taxon>Fungi incertae sedis</taxon>
        <taxon>Zoopagomycota</taxon>
        <taxon>Kickxellomycotina</taxon>
        <taxon>Kickxellomycetes</taxon>
        <taxon>Kickxellales</taxon>
        <taxon>Kickxellaceae</taxon>
        <taxon>Coemansia</taxon>
    </lineage>
</organism>
<evidence type="ECO:0000313" key="5">
    <source>
        <dbReference type="Proteomes" id="UP000242474"/>
    </source>
</evidence>
<gene>
    <name evidence="4" type="ORF">COEREDRAFT_82389</name>
</gene>
<dbReference type="CDD" id="cd02947">
    <property type="entry name" value="TRX_family"/>
    <property type="match status" value="1"/>
</dbReference>
<evidence type="ECO:0000256" key="2">
    <source>
        <dbReference type="SAM" id="MobiDB-lite"/>
    </source>
</evidence>
<dbReference type="PRINTS" id="PR00421">
    <property type="entry name" value="THIOREDOXIN"/>
</dbReference>
<feature type="compositionally biased region" description="Basic and acidic residues" evidence="2">
    <location>
        <begin position="135"/>
        <end position="150"/>
    </location>
</feature>
<dbReference type="InterPro" id="IPR036249">
    <property type="entry name" value="Thioredoxin-like_sf"/>
</dbReference>
<feature type="region of interest" description="Disordered" evidence="2">
    <location>
        <begin position="127"/>
        <end position="150"/>
    </location>
</feature>
<dbReference type="Pfam" id="PF00085">
    <property type="entry name" value="Thioredoxin"/>
    <property type="match status" value="1"/>
</dbReference>
<dbReference type="Proteomes" id="UP000242474">
    <property type="component" value="Unassembled WGS sequence"/>
</dbReference>
<dbReference type="STRING" id="763665.A0A2G5B7J4"/>
<dbReference type="AlphaFoldDB" id="A0A2G5B7J4"/>
<accession>A0A2G5B7J4</accession>
<protein>
    <submittedName>
        <fullName evidence="4">Thioredoxin-domain-containing protein</fullName>
    </submittedName>
</protein>
<dbReference type="PANTHER" id="PTHR46115">
    <property type="entry name" value="THIOREDOXIN-LIKE PROTEIN 1"/>
    <property type="match status" value="1"/>
</dbReference>
<dbReference type="PROSITE" id="PS51352">
    <property type="entry name" value="THIOREDOXIN_2"/>
    <property type="match status" value="1"/>
</dbReference>
<feature type="domain" description="Thioredoxin" evidence="3">
    <location>
        <begin position="1"/>
        <end position="119"/>
    </location>
</feature>